<dbReference type="PANTHER" id="PTHR36507:SF1">
    <property type="entry name" value="BLL1555 PROTEIN"/>
    <property type="match status" value="1"/>
</dbReference>
<feature type="domain" description="Blue (type 1) copper" evidence="4">
    <location>
        <begin position="209"/>
        <end position="292"/>
    </location>
</feature>
<dbReference type="PANTHER" id="PTHR36507">
    <property type="entry name" value="BLL1555 PROTEIN"/>
    <property type="match status" value="1"/>
</dbReference>
<dbReference type="InterPro" id="IPR006311">
    <property type="entry name" value="TAT_signal"/>
</dbReference>
<evidence type="ECO:0000256" key="3">
    <source>
        <dbReference type="SAM" id="MobiDB-lite"/>
    </source>
</evidence>
<dbReference type="PROSITE" id="PS51318">
    <property type="entry name" value="TAT"/>
    <property type="match status" value="1"/>
</dbReference>
<evidence type="ECO:0000256" key="1">
    <source>
        <dbReference type="ARBA" id="ARBA00022723"/>
    </source>
</evidence>
<dbReference type="RefSeq" id="WP_310930267.1">
    <property type="nucleotide sequence ID" value="NZ_JAMQOQ010000006.1"/>
</dbReference>
<evidence type="ECO:0000313" key="5">
    <source>
        <dbReference type="EMBL" id="MDS0296251.1"/>
    </source>
</evidence>
<dbReference type="NCBIfam" id="TIGR01409">
    <property type="entry name" value="TAT_signal_seq"/>
    <property type="match status" value="1"/>
</dbReference>
<dbReference type="Pfam" id="PF00127">
    <property type="entry name" value="Copper-bind"/>
    <property type="match status" value="2"/>
</dbReference>
<feature type="region of interest" description="Disordered" evidence="3">
    <location>
        <begin position="160"/>
        <end position="188"/>
    </location>
</feature>
<evidence type="ECO:0000256" key="2">
    <source>
        <dbReference type="ARBA" id="ARBA00023008"/>
    </source>
</evidence>
<organism evidence="5 6">
    <name type="scientific">Halogeometricum luteum</name>
    <dbReference type="NCBI Taxonomy" id="2950537"/>
    <lineage>
        <taxon>Archaea</taxon>
        <taxon>Methanobacteriati</taxon>
        <taxon>Methanobacteriota</taxon>
        <taxon>Stenosarchaea group</taxon>
        <taxon>Halobacteria</taxon>
        <taxon>Halobacteriales</taxon>
        <taxon>Haloferacaceae</taxon>
        <taxon>Halogeometricum</taxon>
    </lineage>
</organism>
<dbReference type="InterPro" id="IPR017533">
    <property type="entry name" value="Halocyanin"/>
</dbReference>
<keyword evidence="6" id="KW-1185">Reference proteome</keyword>
<accession>A0ABU2G641</accession>
<evidence type="ECO:0000259" key="4">
    <source>
        <dbReference type="Pfam" id="PF00127"/>
    </source>
</evidence>
<dbReference type="EMBL" id="JAMQOQ010000006">
    <property type="protein sequence ID" value="MDS0296251.1"/>
    <property type="molecule type" value="Genomic_DNA"/>
</dbReference>
<dbReference type="Proteomes" id="UP001254813">
    <property type="component" value="Unassembled WGS sequence"/>
</dbReference>
<comment type="caution">
    <text evidence="5">The sequence shown here is derived from an EMBL/GenBank/DDBJ whole genome shotgun (WGS) entry which is preliminary data.</text>
</comment>
<feature type="domain" description="Blue (type 1) copper" evidence="4">
    <location>
        <begin position="69"/>
        <end position="149"/>
    </location>
</feature>
<name>A0ABU2G641_9EURY</name>
<reference evidence="5 6" key="1">
    <citation type="submission" date="2022-06" db="EMBL/GenBank/DDBJ databases">
        <title>Halogeometricum sp. a new haloarchaeum isolate from saline soil.</title>
        <authorList>
            <person name="Strakova D."/>
            <person name="Galisteo C."/>
            <person name="Sanchez-Porro C."/>
            <person name="Ventosa A."/>
        </authorList>
    </citation>
    <scope>NUCLEOTIDE SEQUENCE [LARGE SCALE GENOMIC DNA]</scope>
    <source>
        <strain evidence="6">S3BR25-2</strain>
    </source>
</reference>
<dbReference type="InterPro" id="IPR000923">
    <property type="entry name" value="BlueCu_1"/>
</dbReference>
<dbReference type="NCBIfam" id="TIGR03102">
    <property type="entry name" value="halo_cynanin"/>
    <property type="match status" value="2"/>
</dbReference>
<dbReference type="Gene3D" id="2.60.40.420">
    <property type="entry name" value="Cupredoxins - blue copper proteins"/>
    <property type="match status" value="2"/>
</dbReference>
<dbReference type="InterPro" id="IPR052721">
    <property type="entry name" value="ET_Amicyanin"/>
</dbReference>
<dbReference type="SUPFAM" id="SSF49503">
    <property type="entry name" value="Cupredoxins"/>
    <property type="match status" value="2"/>
</dbReference>
<protein>
    <submittedName>
        <fullName evidence="5">Halocyanin domain-containing protein</fullName>
    </submittedName>
</protein>
<keyword evidence="1" id="KW-0479">Metal-binding</keyword>
<feature type="compositionally biased region" description="Gly residues" evidence="3">
    <location>
        <begin position="160"/>
        <end position="175"/>
    </location>
</feature>
<dbReference type="InterPro" id="IPR019546">
    <property type="entry name" value="TAT_signal_bac_arc"/>
</dbReference>
<proteinExistence type="predicted"/>
<evidence type="ECO:0000313" key="6">
    <source>
        <dbReference type="Proteomes" id="UP001254813"/>
    </source>
</evidence>
<gene>
    <name evidence="5" type="ORF">NDI79_18900</name>
</gene>
<dbReference type="InterPro" id="IPR008972">
    <property type="entry name" value="Cupredoxin"/>
</dbReference>
<sequence>MTDCTRRDVLAGTGALVGAGLVGGPFLARPVRAAEETDLTEWFAKTDGADAVVDATGESEVAVEVGSPGNGGDFGFSPPVVRVDPGATVTWEWTGAGGSHNVVAEDGSFESAYHSEAGATFSADAPSSGVVPYACVPHSAMGMRGALVVGDAAVTLPGGAGGESGSDAGAGGGDGNAEKPSFDGWLDGTDNYDGVADRRGESEVTVEVGAMGNGGEFAFEPAAIRVDPGTTVVWAWTGTAGAYDVVDEELGYASERVRGTGHEFALAFDGDGLSKYECTTYADRGMRGVVIVGEGPVDTLTPRGVAAVAGATGLLAAVGAAGLRLHLQTSSQYDPNADAGDR</sequence>
<keyword evidence="2" id="KW-0186">Copper</keyword>